<dbReference type="RefSeq" id="WP_068325755.1">
    <property type="nucleotide sequence ID" value="NZ_LVHF01000003.1"/>
</dbReference>
<proteinExistence type="predicted"/>
<dbReference type="AlphaFoldDB" id="A0A178KR89"/>
<protein>
    <submittedName>
        <fullName evidence="1">Uncharacterized protein</fullName>
    </submittedName>
</protein>
<dbReference type="OrthoDB" id="10000354at2"/>
<name>A0A178KR89_9GAMM</name>
<dbReference type="Proteomes" id="UP000078503">
    <property type="component" value="Unassembled WGS sequence"/>
</dbReference>
<accession>A0A178KR89</accession>
<comment type="caution">
    <text evidence="1">The sequence shown here is derived from an EMBL/GenBank/DDBJ whole genome shotgun (WGS) entry which is preliminary data.</text>
</comment>
<gene>
    <name evidence="1" type="ORF">A3K86_00020</name>
</gene>
<sequence>MVRVPFRWISLNNEISVEDKNIFTVFEKEKSYHSIIEQIPSLQQERQPIAFKKISKAIYLHGANPPISKQGHDTKQVLGATGEALTELILNHDKVKVNNPGYDLSVSGSLLEVKSTVEDSVSMSDIQFQTANYLIIHIYHKYKDTYQNCYLIPMKILREIKGQNRKSGRRVTVNIYKEKWVELFKLTPIRVAQYFKVRNLYINEQASSIVQVRSRGELDKKIQNSSVHVKDIFEMYSKFNSWRWEMHFAYYEYFYKGTITWLYTYRSLDDVNN</sequence>
<evidence type="ECO:0000313" key="1">
    <source>
        <dbReference type="EMBL" id="OAN19958.1"/>
    </source>
</evidence>
<keyword evidence="2" id="KW-1185">Reference proteome</keyword>
<dbReference type="EMBL" id="LVHF01000003">
    <property type="protein sequence ID" value="OAN19958.1"/>
    <property type="molecule type" value="Genomic_DNA"/>
</dbReference>
<reference evidence="1 2" key="1">
    <citation type="submission" date="2016-03" db="EMBL/GenBank/DDBJ databases">
        <title>Photobacterium proteolyticum sp. nov. a protease producing bacterium isolated from ocean sediments of Laizhou Bay.</title>
        <authorList>
            <person name="Li Y."/>
        </authorList>
    </citation>
    <scope>NUCLEOTIDE SEQUENCE [LARGE SCALE GENOMIC DNA]</scope>
    <source>
        <strain evidence="1 2">R-40508</strain>
    </source>
</reference>
<organism evidence="1 2">
    <name type="scientific">Photobacterium jeanii</name>
    <dbReference type="NCBI Taxonomy" id="858640"/>
    <lineage>
        <taxon>Bacteria</taxon>
        <taxon>Pseudomonadati</taxon>
        <taxon>Pseudomonadota</taxon>
        <taxon>Gammaproteobacteria</taxon>
        <taxon>Vibrionales</taxon>
        <taxon>Vibrionaceae</taxon>
        <taxon>Photobacterium</taxon>
    </lineage>
</organism>
<evidence type="ECO:0000313" key="2">
    <source>
        <dbReference type="Proteomes" id="UP000078503"/>
    </source>
</evidence>